<dbReference type="PANTHER" id="PTHR45947">
    <property type="entry name" value="SULFOQUINOVOSYL TRANSFERASE SQD2"/>
    <property type="match status" value="1"/>
</dbReference>
<dbReference type="Proteomes" id="UP001163266">
    <property type="component" value="Chromosome"/>
</dbReference>
<evidence type="ECO:0000256" key="1">
    <source>
        <dbReference type="SAM" id="MobiDB-lite"/>
    </source>
</evidence>
<keyword evidence="5" id="KW-1185">Reference proteome</keyword>
<organism evidence="4 5">
    <name type="scientific">Caldimonas aquatica</name>
    <dbReference type="NCBI Taxonomy" id="376175"/>
    <lineage>
        <taxon>Bacteria</taxon>
        <taxon>Pseudomonadati</taxon>
        <taxon>Pseudomonadota</taxon>
        <taxon>Betaproteobacteria</taxon>
        <taxon>Burkholderiales</taxon>
        <taxon>Sphaerotilaceae</taxon>
        <taxon>Caldimonas</taxon>
    </lineage>
</organism>
<dbReference type="PANTHER" id="PTHR45947:SF14">
    <property type="entry name" value="SLL1723 PROTEIN"/>
    <property type="match status" value="1"/>
</dbReference>
<feature type="compositionally biased region" description="Low complexity" evidence="1">
    <location>
        <begin position="415"/>
        <end position="431"/>
    </location>
</feature>
<dbReference type="GO" id="GO:0016757">
    <property type="term" value="F:glycosyltransferase activity"/>
    <property type="evidence" value="ECO:0007669"/>
    <property type="project" value="UniProtKB-KW"/>
</dbReference>
<gene>
    <name evidence="4" type="ORF">OMP39_14415</name>
</gene>
<dbReference type="EC" id="2.4.-.-" evidence="4"/>
<accession>A0ABY6MS41</accession>
<reference evidence="4" key="1">
    <citation type="submission" date="2022-10" db="EMBL/GenBank/DDBJ databases">
        <title>Complete genome sequence of Schlegelella aquatica LMG 23380.</title>
        <authorList>
            <person name="Musilova J."/>
            <person name="Kourilova X."/>
            <person name="Bezdicek M."/>
            <person name="Hermankova K."/>
            <person name="Obruca S."/>
            <person name="Sedlar K."/>
        </authorList>
    </citation>
    <scope>NUCLEOTIDE SEQUENCE</scope>
    <source>
        <strain evidence="4">LMG 23380</strain>
    </source>
</reference>
<dbReference type="RefSeq" id="WP_264892495.1">
    <property type="nucleotide sequence ID" value="NZ_CP110257.1"/>
</dbReference>
<feature type="region of interest" description="Disordered" evidence="1">
    <location>
        <begin position="401"/>
        <end position="437"/>
    </location>
</feature>
<dbReference type="EMBL" id="CP110257">
    <property type="protein sequence ID" value="UZD54835.1"/>
    <property type="molecule type" value="Genomic_DNA"/>
</dbReference>
<dbReference type="InterPro" id="IPR028098">
    <property type="entry name" value="Glyco_trans_4-like_N"/>
</dbReference>
<sequence length="437" mass="48604">MHEAVDRQTYPRDVQWSRGAADPAAASVTARVPIGVFRTVFPAPSETFIQDQVASLRRFEPHMVVREHLAPGGGRVHAPSAAWKRRLWTLTRWPGAFPLRELRGLRLLHAHFGLDAVMALPLSRRLGIPLVTTFHGSDVTTDRTRFARSRKPTQRWFAARESELIREGAAFVAVSRFVEQKLLACGYPPDKVRQIYIGIDLERFVPAPRRDGPRYVLCVARHTFKKGLDTLIRAWARIAARHPDVELWQVGEGGLTPLYVRLAQELGVGERMRFLGVRSHDEVLRLMQQAEAFVLPSQTAEDGDSEALGIVFNEASACCVPVVSTWHGGIPEAVLHGETGLLCQERDDTALAEHIDLLLRDRALALRLGRRGREYVCEMFDIRKQTPKLEALYDEVMTRGAPAARTAGREHESLAATGSSRPASAASPAGDRSSESL</sequence>
<evidence type="ECO:0000313" key="5">
    <source>
        <dbReference type="Proteomes" id="UP001163266"/>
    </source>
</evidence>
<proteinExistence type="predicted"/>
<dbReference type="Pfam" id="PF13439">
    <property type="entry name" value="Glyco_transf_4"/>
    <property type="match status" value="1"/>
</dbReference>
<feature type="domain" description="Glycosyl transferase family 1" evidence="2">
    <location>
        <begin position="208"/>
        <end position="374"/>
    </location>
</feature>
<dbReference type="SUPFAM" id="SSF53756">
    <property type="entry name" value="UDP-Glycosyltransferase/glycogen phosphorylase"/>
    <property type="match status" value="1"/>
</dbReference>
<feature type="domain" description="Glycosyltransferase subfamily 4-like N-terminal" evidence="3">
    <location>
        <begin position="75"/>
        <end position="203"/>
    </location>
</feature>
<keyword evidence="4" id="KW-0328">Glycosyltransferase</keyword>
<dbReference type="Gene3D" id="3.40.50.2000">
    <property type="entry name" value="Glycogen Phosphorylase B"/>
    <property type="match status" value="2"/>
</dbReference>
<protein>
    <submittedName>
        <fullName evidence="4">Glycosyltransferase</fullName>
        <ecNumber evidence="4">2.4.-.-</ecNumber>
    </submittedName>
</protein>
<dbReference type="InterPro" id="IPR001296">
    <property type="entry name" value="Glyco_trans_1"/>
</dbReference>
<name>A0ABY6MS41_9BURK</name>
<dbReference type="Pfam" id="PF00534">
    <property type="entry name" value="Glycos_transf_1"/>
    <property type="match status" value="1"/>
</dbReference>
<evidence type="ECO:0000259" key="3">
    <source>
        <dbReference type="Pfam" id="PF13439"/>
    </source>
</evidence>
<keyword evidence="4" id="KW-0808">Transferase</keyword>
<evidence type="ECO:0000313" key="4">
    <source>
        <dbReference type="EMBL" id="UZD54835.1"/>
    </source>
</evidence>
<dbReference type="InterPro" id="IPR050194">
    <property type="entry name" value="Glycosyltransferase_grp1"/>
</dbReference>
<evidence type="ECO:0000259" key="2">
    <source>
        <dbReference type="Pfam" id="PF00534"/>
    </source>
</evidence>